<dbReference type="PANTHER" id="PTHR43806:SF11">
    <property type="entry name" value="CEREVISIN-RELATED"/>
    <property type="match status" value="1"/>
</dbReference>
<evidence type="ECO:0000256" key="2">
    <source>
        <dbReference type="ARBA" id="ARBA00022670"/>
    </source>
</evidence>
<evidence type="ECO:0000259" key="8">
    <source>
        <dbReference type="Pfam" id="PF00082"/>
    </source>
</evidence>
<gene>
    <name evidence="9" type="ORF">KK137_00370</name>
</gene>
<name>A0ABS5VZ19_9SPHN</name>
<keyword evidence="5 6" id="KW-0720">Serine protease</keyword>
<evidence type="ECO:0000256" key="3">
    <source>
        <dbReference type="ARBA" id="ARBA00022729"/>
    </source>
</evidence>
<dbReference type="InterPro" id="IPR023827">
    <property type="entry name" value="Peptidase_S8_Asp-AS"/>
</dbReference>
<dbReference type="InterPro" id="IPR036852">
    <property type="entry name" value="Peptidase_S8/S53_dom_sf"/>
</dbReference>
<dbReference type="PROSITE" id="PS51892">
    <property type="entry name" value="SUBTILASE"/>
    <property type="match status" value="1"/>
</dbReference>
<dbReference type="EMBL" id="JAHFVK010000001">
    <property type="protein sequence ID" value="MBT2132773.1"/>
    <property type="molecule type" value="Genomic_DNA"/>
</dbReference>
<dbReference type="InterPro" id="IPR023828">
    <property type="entry name" value="Peptidase_S8_Ser-AS"/>
</dbReference>
<dbReference type="InterPro" id="IPR034061">
    <property type="entry name" value="Peptidases_S8_Autotransporter"/>
</dbReference>
<dbReference type="InterPro" id="IPR015500">
    <property type="entry name" value="Peptidase_S8_subtilisin-rel"/>
</dbReference>
<dbReference type="PROSITE" id="PS00136">
    <property type="entry name" value="SUBTILASE_ASP"/>
    <property type="match status" value="1"/>
</dbReference>
<feature type="active site" description="Charge relay system" evidence="6">
    <location>
        <position position="40"/>
    </location>
</feature>
<evidence type="ECO:0000256" key="4">
    <source>
        <dbReference type="ARBA" id="ARBA00022801"/>
    </source>
</evidence>
<keyword evidence="4 6" id="KW-0378">Hydrolase</keyword>
<dbReference type="Proteomes" id="UP000811255">
    <property type="component" value="Unassembled WGS sequence"/>
</dbReference>
<dbReference type="SUPFAM" id="SSF52743">
    <property type="entry name" value="Subtilisin-like"/>
    <property type="match status" value="1"/>
</dbReference>
<dbReference type="PANTHER" id="PTHR43806">
    <property type="entry name" value="PEPTIDASE S8"/>
    <property type="match status" value="1"/>
</dbReference>
<keyword evidence="2 6" id="KW-0645">Protease</keyword>
<dbReference type="PROSITE" id="PS00138">
    <property type="entry name" value="SUBTILASE_SER"/>
    <property type="match status" value="1"/>
</dbReference>
<accession>A0ABS5VZ19</accession>
<organism evidence="9 10">
    <name type="scientific">Croceibacterium selenioxidans</name>
    <dbReference type="NCBI Taxonomy" id="2838833"/>
    <lineage>
        <taxon>Bacteria</taxon>
        <taxon>Pseudomonadati</taxon>
        <taxon>Pseudomonadota</taxon>
        <taxon>Alphaproteobacteria</taxon>
        <taxon>Sphingomonadales</taxon>
        <taxon>Erythrobacteraceae</taxon>
        <taxon>Croceibacterium</taxon>
    </lineage>
</organism>
<sequence>MPTAFNTAEFRRSDGPVAHNAATAWGGGSTGKGVTIAFVDTGIDVDNPEFAGRISPLSKDILNAGRDISGSDNHGTRVATFASAARNDSGVVGIAYDSTILALRTDDVGSCVPGSSGSASGCLFSDGAIADAVTYAADNGAKVINISLGGDGATAQVRNAVAAAANRGVLIVLAAGNGGEDEPESFATLLDTAAAGGVIIVGSVDANGALSSFSNKAGAQNSHYMAALGEDVCCVYESGTAYLLSGTSFSTPQVSAAAALLAQAFPNLTGRELAEILLSSAYDVGAPGTDAVFGRGILDIAKAFQPIGTLSLAGSGAPVALADVTGAGASAMGDAFATAALPAIVLDKYRRAFETDLAGTLRGARPAERLRNAVGGQQRQISLGSAKISLAFSIDASDPHLGLRQGDLHLGIEDAEQARVLAARVATRLAPDLAMGFAFAEGANGLVAQLQGQDRPAFMIAQEAAGDTGSLNRSDVSFALRKQLDGWGLTFAAERGAILSGAEIRRAYEMRGRQLESGASTYSVAFDRRFGDLDASLALSLLAEERTLLGGRFHDAFGLAGADTIFLDARLGWELAAGWRLGAALRHGQTKVHSGGLVARGSPISSTAWSFDLERRAVVAEDDALGFRVSQPLRVEAGALNLLLPSSYSYETLLPGYAVRELGLSPTGRELLVELAWRGFLLEGSAAVSLFYRADPGHYATLPDDTGAAVRWSREF</sequence>
<evidence type="ECO:0000313" key="9">
    <source>
        <dbReference type="EMBL" id="MBT2132773.1"/>
    </source>
</evidence>
<keyword evidence="3" id="KW-0732">Signal</keyword>
<protein>
    <submittedName>
        <fullName evidence="9">S8 family serine peptidase</fullName>
    </submittedName>
</protein>
<dbReference type="Pfam" id="PF00082">
    <property type="entry name" value="Peptidase_S8"/>
    <property type="match status" value="1"/>
</dbReference>
<reference evidence="9 10" key="1">
    <citation type="submission" date="2021-05" db="EMBL/GenBank/DDBJ databases">
        <title>Croceibacterium sp. LX-88 genome sequence.</title>
        <authorList>
            <person name="Luo X."/>
        </authorList>
    </citation>
    <scope>NUCLEOTIDE SEQUENCE [LARGE SCALE GENOMIC DNA]</scope>
    <source>
        <strain evidence="9 10">LX-88</strain>
    </source>
</reference>
<comment type="similarity">
    <text evidence="1 6 7">Belongs to the peptidase S8 family.</text>
</comment>
<dbReference type="PRINTS" id="PR00723">
    <property type="entry name" value="SUBTILISIN"/>
</dbReference>
<feature type="active site" description="Charge relay system" evidence="6">
    <location>
        <position position="74"/>
    </location>
</feature>
<feature type="domain" description="Peptidase S8/S53" evidence="8">
    <location>
        <begin position="31"/>
        <end position="296"/>
    </location>
</feature>
<evidence type="ECO:0000256" key="5">
    <source>
        <dbReference type="ARBA" id="ARBA00022825"/>
    </source>
</evidence>
<evidence type="ECO:0000313" key="10">
    <source>
        <dbReference type="Proteomes" id="UP000811255"/>
    </source>
</evidence>
<keyword evidence="10" id="KW-1185">Reference proteome</keyword>
<dbReference type="Gene3D" id="3.40.50.200">
    <property type="entry name" value="Peptidase S8/S53 domain"/>
    <property type="match status" value="1"/>
</dbReference>
<evidence type="ECO:0000256" key="6">
    <source>
        <dbReference type="PROSITE-ProRule" id="PRU01240"/>
    </source>
</evidence>
<feature type="active site" description="Charge relay system" evidence="6">
    <location>
        <position position="248"/>
    </location>
</feature>
<dbReference type="InterPro" id="IPR050131">
    <property type="entry name" value="Peptidase_S8_subtilisin-like"/>
</dbReference>
<evidence type="ECO:0000256" key="1">
    <source>
        <dbReference type="ARBA" id="ARBA00011073"/>
    </source>
</evidence>
<dbReference type="CDD" id="cd04848">
    <property type="entry name" value="Peptidases_S8_Autotransporter_serine_protease_like"/>
    <property type="match status" value="1"/>
</dbReference>
<evidence type="ECO:0000256" key="7">
    <source>
        <dbReference type="RuleBase" id="RU003355"/>
    </source>
</evidence>
<comment type="caution">
    <text evidence="9">The sequence shown here is derived from an EMBL/GenBank/DDBJ whole genome shotgun (WGS) entry which is preliminary data.</text>
</comment>
<proteinExistence type="inferred from homology"/>
<dbReference type="InterPro" id="IPR000209">
    <property type="entry name" value="Peptidase_S8/S53_dom"/>
</dbReference>
<dbReference type="RefSeq" id="WP_214533860.1">
    <property type="nucleotide sequence ID" value="NZ_JAHFVK010000001.1"/>
</dbReference>